<feature type="domain" description="Phospholipid/glycerol acyltransferase" evidence="3">
    <location>
        <begin position="63"/>
        <end position="178"/>
    </location>
</feature>
<dbReference type="CDD" id="cd07989">
    <property type="entry name" value="LPLAT_AGPAT-like"/>
    <property type="match status" value="1"/>
</dbReference>
<dbReference type="SUPFAM" id="SSF69593">
    <property type="entry name" value="Glycerol-3-phosphate (1)-acyltransferase"/>
    <property type="match status" value="1"/>
</dbReference>
<dbReference type="InterPro" id="IPR002123">
    <property type="entry name" value="Plipid/glycerol_acylTrfase"/>
</dbReference>
<dbReference type="SMART" id="SM00563">
    <property type="entry name" value="PlsC"/>
    <property type="match status" value="1"/>
</dbReference>
<dbReference type="Proteomes" id="UP000254467">
    <property type="component" value="Unassembled WGS sequence"/>
</dbReference>
<dbReference type="EMBL" id="UFXQ01000001">
    <property type="protein sequence ID" value="STC69028.1"/>
    <property type="molecule type" value="Genomic_DNA"/>
</dbReference>
<reference evidence="4 5" key="1">
    <citation type="submission" date="2018-06" db="EMBL/GenBank/DDBJ databases">
        <authorList>
            <consortium name="Pathogen Informatics"/>
            <person name="Doyle S."/>
        </authorList>
    </citation>
    <scope>NUCLEOTIDE SEQUENCE [LARGE SCALE GENOMIC DNA]</scope>
    <source>
        <strain evidence="4 5">NCTC11862</strain>
    </source>
</reference>
<protein>
    <submittedName>
        <fullName evidence="4">Acyltransferase</fullName>
        <ecNumber evidence="4">2.3.1.51</ecNumber>
    </submittedName>
</protein>
<accession>A0A376CMY2</accession>
<keyword evidence="5" id="KW-1185">Reference proteome</keyword>
<evidence type="ECO:0000256" key="2">
    <source>
        <dbReference type="ARBA" id="ARBA00023315"/>
    </source>
</evidence>
<sequence length="288" mass="32120">MEYRLVDGLFEVLATLEPVADHPTEASEPFYQWVIRRLKNLMRAQGIRITVYGTENLPTTGGAIIAINHTGYYDFIFGGIAGFLRGKRMVRFMAKKEVFDIPIIGHAMRGMKHVSVDRSNGGSSVDEAVERIEDGQLVGIFPESTISRSFELSDFKNGAARIAQQADAPLIPMVIWGSQRLWTKGRKKQLGRNHFPIIIRLGAPIDTSGEPDAVVDKLKASMQELLDESRAEYSRRFGPFEDGEDWLPASMGGSAPTLEEAREIDAKIKAEKKAKRARKLGRDAQTKE</sequence>
<gene>
    <name evidence="4" type="primary">plsC_2</name>
    <name evidence="4" type="ORF">NCTC11862_00805</name>
</gene>
<dbReference type="STRING" id="35756.GCA_001044155_00581"/>
<dbReference type="GO" id="GO:0005886">
    <property type="term" value="C:plasma membrane"/>
    <property type="evidence" value="ECO:0007669"/>
    <property type="project" value="TreeGrafter"/>
</dbReference>
<proteinExistence type="predicted"/>
<name>A0A376CMY2_9CORY</name>
<dbReference type="GO" id="GO:0006654">
    <property type="term" value="P:phosphatidic acid biosynthetic process"/>
    <property type="evidence" value="ECO:0007669"/>
    <property type="project" value="TreeGrafter"/>
</dbReference>
<dbReference type="AlphaFoldDB" id="A0A376CMY2"/>
<evidence type="ECO:0000259" key="3">
    <source>
        <dbReference type="SMART" id="SM00563"/>
    </source>
</evidence>
<dbReference type="RefSeq" id="WP_018582347.1">
    <property type="nucleotide sequence ID" value="NZ_LDYD01000003.1"/>
</dbReference>
<dbReference type="PANTHER" id="PTHR10434:SF55">
    <property type="entry name" value="POSSIBLE ACYLTRANSFERASE"/>
    <property type="match status" value="1"/>
</dbReference>
<dbReference type="OrthoDB" id="3210041at2"/>
<evidence type="ECO:0000313" key="4">
    <source>
        <dbReference type="EMBL" id="STC69028.1"/>
    </source>
</evidence>
<dbReference type="PANTHER" id="PTHR10434">
    <property type="entry name" value="1-ACYL-SN-GLYCEROL-3-PHOSPHATE ACYLTRANSFERASE"/>
    <property type="match status" value="1"/>
</dbReference>
<dbReference type="Pfam" id="PF01553">
    <property type="entry name" value="Acyltransferase"/>
    <property type="match status" value="1"/>
</dbReference>
<organism evidence="4 5">
    <name type="scientific">Corynebacterium pilosum</name>
    <dbReference type="NCBI Taxonomy" id="35756"/>
    <lineage>
        <taxon>Bacteria</taxon>
        <taxon>Bacillati</taxon>
        <taxon>Actinomycetota</taxon>
        <taxon>Actinomycetes</taxon>
        <taxon>Mycobacteriales</taxon>
        <taxon>Corynebacteriaceae</taxon>
        <taxon>Corynebacterium</taxon>
    </lineage>
</organism>
<keyword evidence="1 4" id="KW-0808">Transferase</keyword>
<evidence type="ECO:0000313" key="5">
    <source>
        <dbReference type="Proteomes" id="UP000254467"/>
    </source>
</evidence>
<dbReference type="EC" id="2.3.1.51" evidence="4"/>
<evidence type="ECO:0000256" key="1">
    <source>
        <dbReference type="ARBA" id="ARBA00022679"/>
    </source>
</evidence>
<keyword evidence="2 4" id="KW-0012">Acyltransferase</keyword>
<dbReference type="GO" id="GO:0003841">
    <property type="term" value="F:1-acylglycerol-3-phosphate O-acyltransferase activity"/>
    <property type="evidence" value="ECO:0007669"/>
    <property type="project" value="UniProtKB-EC"/>
</dbReference>